<name>A0ABU6WXX0_9FABA</name>
<dbReference type="Proteomes" id="UP001341840">
    <property type="component" value="Unassembled WGS sequence"/>
</dbReference>
<gene>
    <name evidence="2" type="ORF">PIB30_109170</name>
</gene>
<evidence type="ECO:0000313" key="3">
    <source>
        <dbReference type="Proteomes" id="UP001341840"/>
    </source>
</evidence>
<accession>A0ABU6WXX0</accession>
<evidence type="ECO:0000256" key="1">
    <source>
        <dbReference type="SAM" id="MobiDB-lite"/>
    </source>
</evidence>
<protein>
    <submittedName>
        <fullName evidence="2">Uncharacterized protein</fullName>
    </submittedName>
</protein>
<dbReference type="EMBL" id="JASCZI010186686">
    <property type="protein sequence ID" value="MED6190774.1"/>
    <property type="molecule type" value="Genomic_DNA"/>
</dbReference>
<organism evidence="2 3">
    <name type="scientific">Stylosanthes scabra</name>
    <dbReference type="NCBI Taxonomy" id="79078"/>
    <lineage>
        <taxon>Eukaryota</taxon>
        <taxon>Viridiplantae</taxon>
        <taxon>Streptophyta</taxon>
        <taxon>Embryophyta</taxon>
        <taxon>Tracheophyta</taxon>
        <taxon>Spermatophyta</taxon>
        <taxon>Magnoliopsida</taxon>
        <taxon>eudicotyledons</taxon>
        <taxon>Gunneridae</taxon>
        <taxon>Pentapetalae</taxon>
        <taxon>rosids</taxon>
        <taxon>fabids</taxon>
        <taxon>Fabales</taxon>
        <taxon>Fabaceae</taxon>
        <taxon>Papilionoideae</taxon>
        <taxon>50 kb inversion clade</taxon>
        <taxon>dalbergioids sensu lato</taxon>
        <taxon>Dalbergieae</taxon>
        <taxon>Pterocarpus clade</taxon>
        <taxon>Stylosanthes</taxon>
    </lineage>
</organism>
<evidence type="ECO:0000313" key="2">
    <source>
        <dbReference type="EMBL" id="MED6190774.1"/>
    </source>
</evidence>
<reference evidence="2 3" key="1">
    <citation type="journal article" date="2023" name="Plants (Basel)">
        <title>Bridging the Gap: Combining Genomics and Transcriptomics Approaches to Understand Stylosanthes scabra, an Orphan Legume from the Brazilian Caatinga.</title>
        <authorList>
            <person name="Ferreira-Neto J.R.C."/>
            <person name="da Silva M.D."/>
            <person name="Binneck E."/>
            <person name="de Melo N.F."/>
            <person name="da Silva R.H."/>
            <person name="de Melo A.L.T.M."/>
            <person name="Pandolfi V."/>
            <person name="Bustamante F.O."/>
            <person name="Brasileiro-Vidal A.C."/>
            <person name="Benko-Iseppon A.M."/>
        </authorList>
    </citation>
    <scope>NUCLEOTIDE SEQUENCE [LARGE SCALE GENOMIC DNA]</scope>
    <source>
        <tissue evidence="2">Leaves</tissue>
    </source>
</reference>
<feature type="non-terminal residue" evidence="2">
    <location>
        <position position="57"/>
    </location>
</feature>
<sequence length="57" mass="6481">MYVRFHHVDRVKRQFGSEQPIPLDPVNLDGFLRASASDAPKSFRKSERPPASASDRI</sequence>
<keyword evidence="3" id="KW-1185">Reference proteome</keyword>
<feature type="region of interest" description="Disordered" evidence="1">
    <location>
        <begin position="37"/>
        <end position="57"/>
    </location>
</feature>
<proteinExistence type="predicted"/>
<comment type="caution">
    <text evidence="2">The sequence shown here is derived from an EMBL/GenBank/DDBJ whole genome shotgun (WGS) entry which is preliminary data.</text>
</comment>